<sequence length="225" mass="26137">MRLIGAGFGRTGTKSLQAALEELGLRRCYHMTELANNPSHVDHWADAVAGRPVDWKRLFQGYEATVDWPGCTFYKELMVAFPDAKVLLSVRDPEKWYESAYNTIYSGLRAFPFNVIRYAVPHLRRMARTVDDIIWDGTFKGRFGDKQFAIEVYNRHIEDVKKHVPAERLLVYEVKEGWEPLCRFLGVEVPKDKPFPRLNDTADFQKMIRGRLKSVLLPWHKPRPS</sequence>
<dbReference type="Gene3D" id="3.40.50.300">
    <property type="entry name" value="P-loop containing nucleotide triphosphate hydrolases"/>
    <property type="match status" value="1"/>
</dbReference>
<name>A0ABT4AEL9_9BACT</name>
<dbReference type="InterPro" id="IPR027417">
    <property type="entry name" value="P-loop_NTPase"/>
</dbReference>
<accession>A0ABT4AEL9</accession>
<dbReference type="PANTHER" id="PTHR36978">
    <property type="entry name" value="P-LOOP CONTAINING NUCLEOTIDE TRIPHOSPHATE HYDROLASE"/>
    <property type="match status" value="1"/>
</dbReference>
<dbReference type="PANTHER" id="PTHR36978:SF4">
    <property type="entry name" value="P-LOOP CONTAINING NUCLEOSIDE TRIPHOSPHATE HYDROLASE PROTEIN"/>
    <property type="match status" value="1"/>
</dbReference>
<gene>
    <name evidence="1" type="ORF">OV287_33360</name>
</gene>
<organism evidence="1 2">
    <name type="scientific">Archangium lansingense</name>
    <dbReference type="NCBI Taxonomy" id="2995310"/>
    <lineage>
        <taxon>Bacteria</taxon>
        <taxon>Pseudomonadati</taxon>
        <taxon>Myxococcota</taxon>
        <taxon>Myxococcia</taxon>
        <taxon>Myxococcales</taxon>
        <taxon>Cystobacterineae</taxon>
        <taxon>Archangiaceae</taxon>
        <taxon>Archangium</taxon>
    </lineage>
</organism>
<dbReference type="EMBL" id="JAPNKA010000001">
    <property type="protein sequence ID" value="MCY1079359.1"/>
    <property type="molecule type" value="Genomic_DNA"/>
</dbReference>
<dbReference type="SUPFAM" id="SSF52540">
    <property type="entry name" value="P-loop containing nucleoside triphosphate hydrolases"/>
    <property type="match status" value="1"/>
</dbReference>
<keyword evidence="2" id="KW-1185">Reference proteome</keyword>
<proteinExistence type="predicted"/>
<protein>
    <submittedName>
        <fullName evidence="1">Sulfotransferase family protein</fullName>
    </submittedName>
</protein>
<comment type="caution">
    <text evidence="1">The sequence shown here is derived from an EMBL/GenBank/DDBJ whole genome shotgun (WGS) entry which is preliminary data.</text>
</comment>
<evidence type="ECO:0000313" key="1">
    <source>
        <dbReference type="EMBL" id="MCY1079359.1"/>
    </source>
</evidence>
<reference evidence="1 2" key="1">
    <citation type="submission" date="2022-11" db="EMBL/GenBank/DDBJ databases">
        <title>Minimal conservation of predation-associated metabolite biosynthetic gene clusters underscores biosynthetic potential of Myxococcota including descriptions for ten novel species: Archangium lansinium sp. nov., Myxococcus landrumus sp. nov., Nannocystis bai.</title>
        <authorList>
            <person name="Ahearne A."/>
            <person name="Stevens C."/>
            <person name="Phillips K."/>
        </authorList>
    </citation>
    <scope>NUCLEOTIDE SEQUENCE [LARGE SCALE GENOMIC DNA]</scope>
    <source>
        <strain evidence="1 2">MIWBW</strain>
    </source>
</reference>
<dbReference type="InterPro" id="IPR040632">
    <property type="entry name" value="Sulfotransfer_4"/>
</dbReference>
<dbReference type="RefSeq" id="WP_267538085.1">
    <property type="nucleotide sequence ID" value="NZ_JAPNKA010000001.1"/>
</dbReference>
<evidence type="ECO:0000313" key="2">
    <source>
        <dbReference type="Proteomes" id="UP001207654"/>
    </source>
</evidence>
<dbReference type="Pfam" id="PF17784">
    <property type="entry name" value="Sulfotransfer_4"/>
    <property type="match status" value="1"/>
</dbReference>
<dbReference type="Proteomes" id="UP001207654">
    <property type="component" value="Unassembled WGS sequence"/>
</dbReference>